<keyword evidence="6" id="KW-0814">Transposable element</keyword>
<dbReference type="GO" id="GO:0003677">
    <property type="term" value="F:DNA binding"/>
    <property type="evidence" value="ECO:0007669"/>
    <property type="project" value="UniProtKB-UniRule"/>
</dbReference>
<dbReference type="InterPro" id="IPR001207">
    <property type="entry name" value="Transposase_mutator"/>
</dbReference>
<comment type="similarity">
    <text evidence="2 6">Belongs to the transposase mutator family.</text>
</comment>
<dbReference type="EMBL" id="UYIO01000001">
    <property type="protein sequence ID" value="VDG75662.1"/>
    <property type="molecule type" value="Genomic_DNA"/>
</dbReference>
<dbReference type="PANTHER" id="PTHR33217:SF5">
    <property type="entry name" value="MUTATOR FAMILY TRANSPOSASE"/>
    <property type="match status" value="1"/>
</dbReference>
<dbReference type="Pfam" id="PF00872">
    <property type="entry name" value="Transposase_mut"/>
    <property type="match status" value="1"/>
</dbReference>
<keyword evidence="4 6" id="KW-0238">DNA-binding</keyword>
<dbReference type="GO" id="GO:0004803">
    <property type="term" value="F:transposase activity"/>
    <property type="evidence" value="ECO:0007669"/>
    <property type="project" value="UniProtKB-UniRule"/>
</dbReference>
<evidence type="ECO:0000256" key="3">
    <source>
        <dbReference type="ARBA" id="ARBA00022578"/>
    </source>
</evidence>
<sequence length="174" mass="19994">MVHLIRASNRWVSYKDRKAVAGALRRIYTAASEEEAWQALQDFAGSKLGKQYPQSAQVWLDAWDRFIPFLQFPPAARKVIYTTNSIESMNSELRKATRNRIQFTNDVAAVKALWLMIGHIEDRRARKREKQAAKLGKGKPRVTTGYIEGERASGWGQAINQMMVAYPARFEKYQ</sequence>
<evidence type="ECO:0000313" key="7">
    <source>
        <dbReference type="EMBL" id="VDG75662.1"/>
    </source>
</evidence>
<dbReference type="Proteomes" id="UP000269974">
    <property type="component" value="Unassembled WGS sequence"/>
</dbReference>
<proteinExistence type="inferred from homology"/>
<evidence type="ECO:0000256" key="1">
    <source>
        <dbReference type="ARBA" id="ARBA00002190"/>
    </source>
</evidence>
<evidence type="ECO:0000256" key="4">
    <source>
        <dbReference type="ARBA" id="ARBA00023125"/>
    </source>
</evidence>
<comment type="caution">
    <text evidence="7">The sequence shown here is derived from an EMBL/GenBank/DDBJ whole genome shotgun (WGS) entry which is preliminary data.</text>
</comment>
<comment type="function">
    <text evidence="1 6">Required for the transposition of the insertion element.</text>
</comment>
<evidence type="ECO:0000313" key="8">
    <source>
        <dbReference type="Proteomes" id="UP000269974"/>
    </source>
</evidence>
<organism evidence="7 8">
    <name type="scientific">Actinobaculum suis</name>
    <dbReference type="NCBI Taxonomy" id="1657"/>
    <lineage>
        <taxon>Bacteria</taxon>
        <taxon>Bacillati</taxon>
        <taxon>Actinomycetota</taxon>
        <taxon>Actinomycetes</taxon>
        <taxon>Actinomycetales</taxon>
        <taxon>Actinomycetaceae</taxon>
        <taxon>Actinobaculum</taxon>
    </lineage>
</organism>
<dbReference type="PANTHER" id="PTHR33217">
    <property type="entry name" value="TRANSPOSASE FOR INSERTION SEQUENCE ELEMENT IS1081"/>
    <property type="match status" value="1"/>
</dbReference>
<protein>
    <recommendedName>
        <fullName evidence="6">Mutator family transposase</fullName>
    </recommendedName>
</protein>
<dbReference type="AlphaFoldDB" id="A0A7Z8Y913"/>
<keyword evidence="5 6" id="KW-0233">DNA recombination</keyword>
<keyword evidence="3 6" id="KW-0815">Transposition</keyword>
<gene>
    <name evidence="7" type="ORF">NCTC10327_00351</name>
</gene>
<reference evidence="7 8" key="1">
    <citation type="submission" date="2018-11" db="EMBL/GenBank/DDBJ databases">
        <authorList>
            <consortium name="Pathogen Informatics"/>
        </authorList>
    </citation>
    <scope>NUCLEOTIDE SEQUENCE [LARGE SCALE GENOMIC DNA]</scope>
    <source>
        <strain evidence="7 8">NCTC10327</strain>
    </source>
</reference>
<dbReference type="GO" id="GO:0006313">
    <property type="term" value="P:DNA transposition"/>
    <property type="evidence" value="ECO:0007669"/>
    <property type="project" value="UniProtKB-UniRule"/>
</dbReference>
<evidence type="ECO:0000256" key="5">
    <source>
        <dbReference type="ARBA" id="ARBA00023172"/>
    </source>
</evidence>
<accession>A0A7Z8Y913</accession>
<name>A0A7Z8Y913_9ACTO</name>
<evidence type="ECO:0000256" key="6">
    <source>
        <dbReference type="RuleBase" id="RU365089"/>
    </source>
</evidence>
<evidence type="ECO:0000256" key="2">
    <source>
        <dbReference type="ARBA" id="ARBA00010961"/>
    </source>
</evidence>